<dbReference type="InterPro" id="IPR044528">
    <property type="entry name" value="POD-like_MBL-fold"/>
</dbReference>
<dbReference type="InterPro" id="IPR036866">
    <property type="entry name" value="RibonucZ/Hydroxyglut_hydro"/>
</dbReference>
<proteinExistence type="predicted"/>
<evidence type="ECO:0000259" key="2">
    <source>
        <dbReference type="PROSITE" id="PS50206"/>
    </source>
</evidence>
<evidence type="ECO:0000313" key="3">
    <source>
        <dbReference type="EMBL" id="TMR04209.1"/>
    </source>
</evidence>
<organism evidence="3 4">
    <name type="scientific">Actinomadura soli</name>
    <dbReference type="NCBI Taxonomy" id="2508997"/>
    <lineage>
        <taxon>Bacteria</taxon>
        <taxon>Bacillati</taxon>
        <taxon>Actinomycetota</taxon>
        <taxon>Actinomycetes</taxon>
        <taxon>Streptosporangiales</taxon>
        <taxon>Thermomonosporaceae</taxon>
        <taxon>Actinomadura</taxon>
    </lineage>
</organism>
<reference evidence="3 4" key="1">
    <citation type="submission" date="2019-05" db="EMBL/GenBank/DDBJ databases">
        <title>Draft genome sequence of Actinomadura sp. 14C53.</title>
        <authorList>
            <person name="Saricaoglu S."/>
            <person name="Isik K."/>
        </authorList>
    </citation>
    <scope>NUCLEOTIDE SEQUENCE [LARGE SCALE GENOMIC DNA]</scope>
    <source>
        <strain evidence="3 4">14C53</strain>
    </source>
</reference>
<evidence type="ECO:0000256" key="1">
    <source>
        <dbReference type="ARBA" id="ARBA00022723"/>
    </source>
</evidence>
<dbReference type="PANTHER" id="PTHR43084">
    <property type="entry name" value="PERSULFIDE DIOXYGENASE ETHE1"/>
    <property type="match status" value="1"/>
</dbReference>
<dbReference type="AlphaFoldDB" id="A0A5C4JG23"/>
<dbReference type="PROSITE" id="PS50206">
    <property type="entry name" value="RHODANESE_3"/>
    <property type="match status" value="2"/>
</dbReference>
<dbReference type="SUPFAM" id="SSF56281">
    <property type="entry name" value="Metallo-hydrolase/oxidoreductase"/>
    <property type="match status" value="1"/>
</dbReference>
<dbReference type="RefSeq" id="WP_138644605.1">
    <property type="nucleotide sequence ID" value="NZ_VCKW01000033.1"/>
</dbReference>
<dbReference type="OrthoDB" id="3196337at2"/>
<dbReference type="SUPFAM" id="SSF52821">
    <property type="entry name" value="Rhodanese/Cell cycle control phosphatase"/>
    <property type="match status" value="2"/>
</dbReference>
<dbReference type="CDD" id="cd00158">
    <property type="entry name" value="RHOD"/>
    <property type="match status" value="1"/>
</dbReference>
<dbReference type="GO" id="GO:0016787">
    <property type="term" value="F:hydrolase activity"/>
    <property type="evidence" value="ECO:0007669"/>
    <property type="project" value="UniProtKB-KW"/>
</dbReference>
<dbReference type="InterPro" id="IPR036873">
    <property type="entry name" value="Rhodanese-like_dom_sf"/>
</dbReference>
<dbReference type="Pfam" id="PF00581">
    <property type="entry name" value="Rhodanese"/>
    <property type="match status" value="1"/>
</dbReference>
<sequence length="454" mass="48434">MIDVLAIDTPSLGDRSYLVTDGEVAFVVDPQRDIDRVLALAEDHGVDVVDVFETHVHNDYVTGGLALARTTGAAYHLNTADPVTFERAPVSDGDVIEVGARMRVRALATPGHTFTHLAYVLEAPGRVPAVFTGGSLLYGSTGRPDLLGPAHTSALVSAQYGSAHRLARELPDDAEVFPTHGFGSFCSATQSQRQASTIGGEKRANPVLTLDERAYAESLLAGLDSYPAYYTHMAPSNSAGPQAPDLSAPRRADAAELRRRIDAGEWVVDLRSRTAFAAGHMAGTLNFGLDGAFVTYLGWLIPWGTPLTLLGQTSREVAQAQRELVRIGIDRPAASAVGGPERWAGRERVASVPAGSFADLAAVRHRRPVTVLDVRRDLEWRDSHIDGAVHIPLHKLPGRLAEVPDGEVWVHCQAGYRASVAASLLASEGRHVVAVDDEYGSTACTGLPLVTKAA</sequence>
<comment type="caution">
    <text evidence="3">The sequence shown here is derived from an EMBL/GenBank/DDBJ whole genome shotgun (WGS) entry which is preliminary data.</text>
</comment>
<dbReference type="InterPro" id="IPR001279">
    <property type="entry name" value="Metallo-B-lactamas"/>
</dbReference>
<dbReference type="CDD" id="cd07724">
    <property type="entry name" value="POD-like_MBL-fold"/>
    <property type="match status" value="1"/>
</dbReference>
<dbReference type="SMART" id="SM00450">
    <property type="entry name" value="RHOD"/>
    <property type="match status" value="2"/>
</dbReference>
<feature type="domain" description="Rhodanese" evidence="2">
    <location>
        <begin position="261"/>
        <end position="352"/>
    </location>
</feature>
<dbReference type="GO" id="GO:0070813">
    <property type="term" value="P:hydrogen sulfide metabolic process"/>
    <property type="evidence" value="ECO:0007669"/>
    <property type="project" value="TreeGrafter"/>
</dbReference>
<dbReference type="Pfam" id="PF00753">
    <property type="entry name" value="Lactamase_B"/>
    <property type="match status" value="1"/>
</dbReference>
<dbReference type="Gene3D" id="3.60.15.10">
    <property type="entry name" value="Ribonuclease Z/Hydroxyacylglutathione hydrolase-like"/>
    <property type="match status" value="1"/>
</dbReference>
<gene>
    <name evidence="3" type="ORF">ETD83_08985</name>
</gene>
<keyword evidence="1" id="KW-0479">Metal-binding</keyword>
<dbReference type="PANTHER" id="PTHR43084:SF1">
    <property type="entry name" value="PERSULFIDE DIOXYGENASE ETHE1, MITOCHONDRIAL"/>
    <property type="match status" value="1"/>
</dbReference>
<dbReference type="Proteomes" id="UP000309174">
    <property type="component" value="Unassembled WGS sequence"/>
</dbReference>
<keyword evidence="3" id="KW-0378">Hydrolase</keyword>
<dbReference type="GO" id="GO:0046872">
    <property type="term" value="F:metal ion binding"/>
    <property type="evidence" value="ECO:0007669"/>
    <property type="project" value="UniProtKB-KW"/>
</dbReference>
<evidence type="ECO:0000313" key="4">
    <source>
        <dbReference type="Proteomes" id="UP000309174"/>
    </source>
</evidence>
<name>A0A5C4JG23_9ACTN</name>
<dbReference type="Gene3D" id="3.40.250.10">
    <property type="entry name" value="Rhodanese-like domain"/>
    <property type="match status" value="2"/>
</dbReference>
<accession>A0A5C4JG23</accession>
<dbReference type="InterPro" id="IPR001763">
    <property type="entry name" value="Rhodanese-like_dom"/>
</dbReference>
<feature type="domain" description="Rhodanese" evidence="2">
    <location>
        <begin position="365"/>
        <end position="451"/>
    </location>
</feature>
<dbReference type="SMART" id="SM00849">
    <property type="entry name" value="Lactamase_B"/>
    <property type="match status" value="1"/>
</dbReference>
<keyword evidence="4" id="KW-1185">Reference proteome</keyword>
<dbReference type="EMBL" id="VCKW01000033">
    <property type="protein sequence ID" value="TMR04209.1"/>
    <property type="molecule type" value="Genomic_DNA"/>
</dbReference>
<protein>
    <submittedName>
        <fullName evidence="3">MBL fold metallo-hydrolase</fullName>
    </submittedName>
</protein>
<dbReference type="GO" id="GO:0050313">
    <property type="term" value="F:sulfur dioxygenase activity"/>
    <property type="evidence" value="ECO:0007669"/>
    <property type="project" value="InterPro"/>
</dbReference>
<dbReference type="GO" id="GO:0006749">
    <property type="term" value="P:glutathione metabolic process"/>
    <property type="evidence" value="ECO:0007669"/>
    <property type="project" value="InterPro"/>
</dbReference>
<dbReference type="InterPro" id="IPR051682">
    <property type="entry name" value="Mito_Persulfide_Diox"/>
</dbReference>